<evidence type="ECO:0000313" key="3">
    <source>
        <dbReference type="EMBL" id="GGG71765.1"/>
    </source>
</evidence>
<proteinExistence type="predicted"/>
<evidence type="ECO:0000256" key="1">
    <source>
        <dbReference type="SAM" id="Phobius"/>
    </source>
</evidence>
<feature type="domain" description="GGDEF" evidence="2">
    <location>
        <begin position="269"/>
        <end position="407"/>
    </location>
</feature>
<dbReference type="PANTHER" id="PTHR45138">
    <property type="entry name" value="REGULATORY COMPONENTS OF SENSORY TRANSDUCTION SYSTEM"/>
    <property type="match status" value="1"/>
</dbReference>
<dbReference type="InterPro" id="IPR000160">
    <property type="entry name" value="GGDEF_dom"/>
</dbReference>
<dbReference type="InterPro" id="IPR050469">
    <property type="entry name" value="Diguanylate_Cyclase"/>
</dbReference>
<feature type="transmembrane region" description="Helical" evidence="1">
    <location>
        <begin position="105"/>
        <end position="126"/>
    </location>
</feature>
<keyword evidence="1" id="KW-0812">Transmembrane</keyword>
<feature type="transmembrane region" description="Helical" evidence="1">
    <location>
        <begin position="6"/>
        <end position="25"/>
    </location>
</feature>
<organism evidence="3 4">
    <name type="scientific">Virgibacillus oceani</name>
    <dbReference type="NCBI Taxonomy" id="1479511"/>
    <lineage>
        <taxon>Bacteria</taxon>
        <taxon>Bacillati</taxon>
        <taxon>Bacillota</taxon>
        <taxon>Bacilli</taxon>
        <taxon>Bacillales</taxon>
        <taxon>Bacillaceae</taxon>
        <taxon>Virgibacillus</taxon>
    </lineage>
</organism>
<reference evidence="3" key="1">
    <citation type="journal article" date="2014" name="Int. J. Syst. Evol. Microbiol.">
        <title>Complete genome sequence of Corynebacterium casei LMG S-19264T (=DSM 44701T), isolated from a smear-ripened cheese.</title>
        <authorList>
            <consortium name="US DOE Joint Genome Institute (JGI-PGF)"/>
            <person name="Walter F."/>
            <person name="Albersmeier A."/>
            <person name="Kalinowski J."/>
            <person name="Ruckert C."/>
        </authorList>
    </citation>
    <scope>NUCLEOTIDE SEQUENCE</scope>
    <source>
        <strain evidence="3">CGMCC 1.12754</strain>
    </source>
</reference>
<dbReference type="GO" id="GO:0052621">
    <property type="term" value="F:diguanylate cyclase activity"/>
    <property type="evidence" value="ECO:0007669"/>
    <property type="project" value="TreeGrafter"/>
</dbReference>
<dbReference type="InterPro" id="IPR029787">
    <property type="entry name" value="Nucleotide_cyclase"/>
</dbReference>
<dbReference type="SMART" id="SM00267">
    <property type="entry name" value="GGDEF"/>
    <property type="match status" value="1"/>
</dbReference>
<dbReference type="AlphaFoldDB" id="A0A917M300"/>
<accession>A0A917M300</accession>
<gene>
    <name evidence="3" type="ORF">GCM10011398_15100</name>
</gene>
<dbReference type="PROSITE" id="PS50887">
    <property type="entry name" value="GGDEF"/>
    <property type="match status" value="1"/>
</dbReference>
<comment type="caution">
    <text evidence="3">The sequence shown here is derived from an EMBL/GenBank/DDBJ whole genome shotgun (WGS) entry which is preliminary data.</text>
</comment>
<dbReference type="InterPro" id="IPR043128">
    <property type="entry name" value="Rev_trsase/Diguanyl_cyclase"/>
</dbReference>
<dbReference type="NCBIfam" id="TIGR00254">
    <property type="entry name" value="GGDEF"/>
    <property type="match status" value="1"/>
</dbReference>
<feature type="transmembrane region" description="Helical" evidence="1">
    <location>
        <begin position="138"/>
        <end position="163"/>
    </location>
</feature>
<dbReference type="PANTHER" id="PTHR45138:SF9">
    <property type="entry name" value="DIGUANYLATE CYCLASE DGCM-RELATED"/>
    <property type="match status" value="1"/>
</dbReference>
<dbReference type="Proteomes" id="UP000622860">
    <property type="component" value="Unassembled WGS sequence"/>
</dbReference>
<feature type="transmembrane region" description="Helical" evidence="1">
    <location>
        <begin position="32"/>
        <end position="49"/>
    </location>
</feature>
<dbReference type="EMBL" id="BMFR01000004">
    <property type="protein sequence ID" value="GGG71765.1"/>
    <property type="molecule type" value="Genomic_DNA"/>
</dbReference>
<protein>
    <recommendedName>
        <fullName evidence="2">GGDEF domain-containing protein</fullName>
    </recommendedName>
</protein>
<dbReference type="RefSeq" id="WP_188454768.1">
    <property type="nucleotide sequence ID" value="NZ_BMFR01000004.1"/>
</dbReference>
<dbReference type="Pfam" id="PF00990">
    <property type="entry name" value="GGDEF"/>
    <property type="match status" value="1"/>
</dbReference>
<sequence length="411" mass="47242">MRKANIFIIAIFISAVIIAVTSGGIKADSNTFFKTISLYLVFSLLYYHLRIQSKNGSMSIDYGISYSLSIGLFTGPLGLLLYETIYSFIIYFTRKYTKTADPDEFIHTFYNIGAFVLSNSLAYYLFYNYQPYFQGTPFGFWVFLLVLVIATTLLSDIFLLVIFRLWGEIRSVKEAIKFLKDRSFLDTIKAALTNGLLLLFLAEEKWEILIVLFMLNYIVSRSFLEKSRSVQNKAERDHFEQMAYTDFLTGIPNRAYMDKKMSELDQSGEDIGVVVADIDKFKAINDTYNHAVGDKVIQHYANTLKSYLSVDDLLFRSGGEEFTLLLRKRNFNETVALLEMIRNGNNDSQVVTEFKNTTVLINYSASYGLYYYKTGEKISIEKAYIYADHLLLESKQLGKNHLRANKELIIS</sequence>
<dbReference type="SUPFAM" id="SSF55073">
    <property type="entry name" value="Nucleotide cyclase"/>
    <property type="match status" value="1"/>
</dbReference>
<name>A0A917M300_9BACI</name>
<reference evidence="3" key="2">
    <citation type="submission" date="2020-09" db="EMBL/GenBank/DDBJ databases">
        <authorList>
            <person name="Sun Q."/>
            <person name="Zhou Y."/>
        </authorList>
    </citation>
    <scope>NUCLEOTIDE SEQUENCE</scope>
    <source>
        <strain evidence="3">CGMCC 1.12754</strain>
    </source>
</reference>
<evidence type="ECO:0000259" key="2">
    <source>
        <dbReference type="PROSITE" id="PS50887"/>
    </source>
</evidence>
<dbReference type="CDD" id="cd01949">
    <property type="entry name" value="GGDEF"/>
    <property type="match status" value="1"/>
</dbReference>
<keyword evidence="1" id="KW-1133">Transmembrane helix</keyword>
<dbReference type="Gene3D" id="3.30.70.270">
    <property type="match status" value="1"/>
</dbReference>
<keyword evidence="1" id="KW-0472">Membrane</keyword>
<keyword evidence="4" id="KW-1185">Reference proteome</keyword>
<evidence type="ECO:0000313" key="4">
    <source>
        <dbReference type="Proteomes" id="UP000622860"/>
    </source>
</evidence>
<feature type="transmembrane region" description="Helical" evidence="1">
    <location>
        <begin position="69"/>
        <end position="93"/>
    </location>
</feature>